<dbReference type="Proteomes" id="UP000266841">
    <property type="component" value="Unassembled WGS sequence"/>
</dbReference>
<feature type="domain" description="DUF6824" evidence="2">
    <location>
        <begin position="255"/>
        <end position="287"/>
    </location>
</feature>
<protein>
    <recommendedName>
        <fullName evidence="2">DUF6824 domain-containing protein</fullName>
    </recommendedName>
</protein>
<evidence type="ECO:0000256" key="1">
    <source>
        <dbReference type="SAM" id="MobiDB-lite"/>
    </source>
</evidence>
<feature type="compositionally biased region" description="Polar residues" evidence="1">
    <location>
        <begin position="1"/>
        <end position="21"/>
    </location>
</feature>
<evidence type="ECO:0000259" key="2">
    <source>
        <dbReference type="Pfam" id="PF20710"/>
    </source>
</evidence>
<dbReference type="EMBL" id="AGNL01046659">
    <property type="protein sequence ID" value="EJK47748.1"/>
    <property type="molecule type" value="Genomic_DNA"/>
</dbReference>
<gene>
    <name evidence="3" type="ORF">THAOC_33515</name>
</gene>
<keyword evidence="4" id="KW-1185">Reference proteome</keyword>
<organism evidence="3 4">
    <name type="scientific">Thalassiosira oceanica</name>
    <name type="common">Marine diatom</name>
    <dbReference type="NCBI Taxonomy" id="159749"/>
    <lineage>
        <taxon>Eukaryota</taxon>
        <taxon>Sar</taxon>
        <taxon>Stramenopiles</taxon>
        <taxon>Ochrophyta</taxon>
        <taxon>Bacillariophyta</taxon>
        <taxon>Coscinodiscophyceae</taxon>
        <taxon>Thalassiosirophycidae</taxon>
        <taxon>Thalassiosirales</taxon>
        <taxon>Thalassiosiraceae</taxon>
        <taxon>Thalassiosira</taxon>
    </lineage>
</organism>
<feature type="region of interest" description="Disordered" evidence="1">
    <location>
        <begin position="1"/>
        <end position="157"/>
    </location>
</feature>
<feature type="compositionally biased region" description="Basic and acidic residues" evidence="1">
    <location>
        <begin position="22"/>
        <end position="32"/>
    </location>
</feature>
<dbReference type="eggNOG" id="ENOG502R98Y">
    <property type="taxonomic scope" value="Eukaryota"/>
</dbReference>
<evidence type="ECO:0000313" key="3">
    <source>
        <dbReference type="EMBL" id="EJK47748.1"/>
    </source>
</evidence>
<dbReference type="InterPro" id="IPR049227">
    <property type="entry name" value="DUF6824"/>
</dbReference>
<feature type="region of interest" description="Disordered" evidence="1">
    <location>
        <begin position="174"/>
        <end position="246"/>
    </location>
</feature>
<feature type="compositionally biased region" description="Acidic residues" evidence="1">
    <location>
        <begin position="191"/>
        <end position="204"/>
    </location>
</feature>
<dbReference type="AlphaFoldDB" id="K0R424"/>
<comment type="caution">
    <text evidence="3">The sequence shown here is derived from an EMBL/GenBank/DDBJ whole genome shotgun (WGS) entry which is preliminary data.</text>
</comment>
<name>K0R424_THAOC</name>
<accession>K0R424</accession>
<dbReference type="Pfam" id="PF20710">
    <property type="entry name" value="DUF6824"/>
    <property type="match status" value="2"/>
</dbReference>
<feature type="domain" description="DUF6824" evidence="2">
    <location>
        <begin position="315"/>
        <end position="361"/>
    </location>
</feature>
<feature type="compositionally biased region" description="Basic residues" evidence="1">
    <location>
        <begin position="234"/>
        <end position="246"/>
    </location>
</feature>
<proteinExistence type="predicted"/>
<sequence>METKAHSSQHVRSRESSPTTARHSEGASRGEDLLEQANAAVSEETTGDSPPSWPVEEGPHPYHPYAYPPHYSAWSHHFGPSEFGPRAPVPNQASSFDISPIRRATGDDYPSQELSRAAIGSPEDIDATTPPMPPLPVPSVSAVDTQPKISRGKTMNHLTSFQLRYMERQRIDAGEATPPSQQEPHIKSEDMSGEDGDGEGDEDYVPSSGRANESKQSSKKKTSSKGKPGLIQPKFKKSNSTKGKKAAILHPTSKDILRGRGGATNRHPGNHTFRDEARKLRAEYRSSGVSSVCLVFCAINQPLLTFLSLDIEQDTTRQEKYLLSIELVKRVKAYGGRFLERGQDDKWYEMGDYDQRKKASRKTF</sequence>
<reference evidence="3 4" key="1">
    <citation type="journal article" date="2012" name="Genome Biol.">
        <title>Genome and low-iron response of an oceanic diatom adapted to chronic iron limitation.</title>
        <authorList>
            <person name="Lommer M."/>
            <person name="Specht M."/>
            <person name="Roy A.S."/>
            <person name="Kraemer L."/>
            <person name="Andreson R."/>
            <person name="Gutowska M.A."/>
            <person name="Wolf J."/>
            <person name="Bergner S.V."/>
            <person name="Schilhabel M.B."/>
            <person name="Klostermeier U.C."/>
            <person name="Beiko R.G."/>
            <person name="Rosenstiel P."/>
            <person name="Hippler M."/>
            <person name="Laroche J."/>
        </authorList>
    </citation>
    <scope>NUCLEOTIDE SEQUENCE [LARGE SCALE GENOMIC DNA]</scope>
    <source>
        <strain evidence="3 4">CCMP1005</strain>
    </source>
</reference>
<evidence type="ECO:0000313" key="4">
    <source>
        <dbReference type="Proteomes" id="UP000266841"/>
    </source>
</evidence>